<name>A0ABS8Z4N1_9PSEU</name>
<evidence type="ECO:0000313" key="1">
    <source>
        <dbReference type="EMBL" id="MCE7002884.1"/>
    </source>
</evidence>
<proteinExistence type="predicted"/>
<reference evidence="1 2" key="1">
    <citation type="submission" date="2021-12" db="EMBL/GenBank/DDBJ databases">
        <title>Genome sequence of Kibdelosporangium philippinense ATCC 49844.</title>
        <authorList>
            <person name="Fedorov E.A."/>
            <person name="Omeragic M."/>
            <person name="Shalygina K.F."/>
            <person name="Maclea K.S."/>
        </authorList>
    </citation>
    <scope>NUCLEOTIDE SEQUENCE [LARGE SCALE GENOMIC DNA]</scope>
    <source>
        <strain evidence="1 2">ATCC 49844</strain>
    </source>
</reference>
<gene>
    <name evidence="1" type="ORF">LWC34_08570</name>
</gene>
<sequence length="131" mass="14982">MDFGCAECFGAETEDAGVVMPRCLQKAAVLRTLTLGWPTEVVHLRQCESCGQDYVVVYLEEINWEGSHDAEYDTLVPITRAEAASLADSRILRADIEDLSPRRWLYHERQVDRQSETYQWFKGAVTLPETR</sequence>
<comment type="caution">
    <text evidence="1">The sequence shown here is derived from an EMBL/GenBank/DDBJ whole genome shotgun (WGS) entry which is preliminary data.</text>
</comment>
<keyword evidence="2" id="KW-1185">Reference proteome</keyword>
<dbReference type="RefSeq" id="WP_233724460.1">
    <property type="nucleotide sequence ID" value="NZ_JAJVCN010000001.1"/>
</dbReference>
<accession>A0ABS8Z4N1</accession>
<organism evidence="1 2">
    <name type="scientific">Kibdelosporangium philippinense</name>
    <dbReference type="NCBI Taxonomy" id="211113"/>
    <lineage>
        <taxon>Bacteria</taxon>
        <taxon>Bacillati</taxon>
        <taxon>Actinomycetota</taxon>
        <taxon>Actinomycetes</taxon>
        <taxon>Pseudonocardiales</taxon>
        <taxon>Pseudonocardiaceae</taxon>
        <taxon>Kibdelosporangium</taxon>
    </lineage>
</organism>
<protein>
    <submittedName>
        <fullName evidence="1">Uncharacterized protein</fullName>
    </submittedName>
</protein>
<dbReference type="Proteomes" id="UP001521150">
    <property type="component" value="Unassembled WGS sequence"/>
</dbReference>
<evidence type="ECO:0000313" key="2">
    <source>
        <dbReference type="Proteomes" id="UP001521150"/>
    </source>
</evidence>
<dbReference type="EMBL" id="JAJVCN010000001">
    <property type="protein sequence ID" value="MCE7002884.1"/>
    <property type="molecule type" value="Genomic_DNA"/>
</dbReference>